<evidence type="ECO:0000313" key="3">
    <source>
        <dbReference type="Proteomes" id="UP001214530"/>
    </source>
</evidence>
<dbReference type="Pfam" id="PF17648">
    <property type="entry name" value="Luciferase"/>
    <property type="match status" value="1"/>
</dbReference>
<dbReference type="EMBL" id="CP119313">
    <property type="protein sequence ID" value="WEK18241.1"/>
    <property type="molecule type" value="Genomic_DNA"/>
</dbReference>
<name>A0AAJ6B677_9SPHI</name>
<dbReference type="AlphaFoldDB" id="A0AAJ6B677"/>
<gene>
    <name evidence="2" type="ORF">P0Y49_15730</name>
</gene>
<feature type="domain" description="Luciferase" evidence="1">
    <location>
        <begin position="75"/>
        <end position="135"/>
    </location>
</feature>
<dbReference type="Proteomes" id="UP001214530">
    <property type="component" value="Chromosome"/>
</dbReference>
<accession>A0AAJ6B677</accession>
<evidence type="ECO:0000259" key="1">
    <source>
        <dbReference type="Pfam" id="PF17648"/>
    </source>
</evidence>
<proteinExistence type="predicted"/>
<protein>
    <submittedName>
        <fullName evidence="2">DUF5519 family protein</fullName>
    </submittedName>
</protein>
<evidence type="ECO:0000313" key="2">
    <source>
        <dbReference type="EMBL" id="WEK18241.1"/>
    </source>
</evidence>
<organism evidence="2 3">
    <name type="scientific">Candidatus Pedobacter colombiensis</name>
    <dbReference type="NCBI Taxonomy" id="3121371"/>
    <lineage>
        <taxon>Bacteria</taxon>
        <taxon>Pseudomonadati</taxon>
        <taxon>Bacteroidota</taxon>
        <taxon>Sphingobacteriia</taxon>
        <taxon>Sphingobacteriales</taxon>
        <taxon>Sphingobacteriaceae</taxon>
        <taxon>Pedobacter</taxon>
    </lineage>
</organism>
<dbReference type="InterPro" id="IPR040841">
    <property type="entry name" value="Luciferase_dom"/>
</dbReference>
<reference evidence="2" key="1">
    <citation type="submission" date="2023-03" db="EMBL/GenBank/DDBJ databases">
        <title>Andean soil-derived lignocellulolytic bacterial consortium as a source of novel taxa and putative plastic-active enzymes.</title>
        <authorList>
            <person name="Diaz-Garcia L."/>
            <person name="Chuvochina M."/>
            <person name="Feuerriegel G."/>
            <person name="Bunk B."/>
            <person name="Sproer C."/>
            <person name="Streit W.R."/>
            <person name="Rodriguez L.M."/>
            <person name="Overmann J."/>
            <person name="Jimenez D.J."/>
        </authorList>
    </citation>
    <scope>NUCLEOTIDE SEQUENCE</scope>
    <source>
        <strain evidence="2">MAG 3858</strain>
    </source>
</reference>
<sequence length="148" mass="17535">MKNKGLFSFVVRYLGFLKSIPLFPHVFDSLLKLWVFMTRSYLLDWFDEIEYEVLSWEGTSVSMHKYGGLQFNCRGKEIGHLHGNGLLDVLFTREIKQQLLDKGRIQPHHVFEKSGWISFYIVNYYDKAYAEELLMIAYQRITRTSVLQ</sequence>